<proteinExistence type="predicted"/>
<protein>
    <submittedName>
        <fullName evidence="4">Response regulator</fullName>
    </submittedName>
</protein>
<name>A0ABV8JWM3_9FLAO</name>
<organism evidence="4 5">
    <name type="scientific">Euzebyella saccharophila</name>
    <dbReference type="NCBI Taxonomy" id="679664"/>
    <lineage>
        <taxon>Bacteria</taxon>
        <taxon>Pseudomonadati</taxon>
        <taxon>Bacteroidota</taxon>
        <taxon>Flavobacteriia</taxon>
        <taxon>Flavobacteriales</taxon>
        <taxon>Flavobacteriaceae</taxon>
        <taxon>Euzebyella</taxon>
    </lineage>
</organism>
<dbReference type="RefSeq" id="WP_192462048.1">
    <property type="nucleotide sequence ID" value="NZ_JACYFJ010000002.1"/>
</dbReference>
<feature type="domain" description="Response regulatory" evidence="3">
    <location>
        <begin position="17"/>
        <end position="137"/>
    </location>
</feature>
<accession>A0ABV8JWM3</accession>
<dbReference type="PANTHER" id="PTHR44591:SF3">
    <property type="entry name" value="RESPONSE REGULATORY DOMAIN-CONTAINING PROTEIN"/>
    <property type="match status" value="1"/>
</dbReference>
<dbReference type="InterPro" id="IPR011006">
    <property type="entry name" value="CheY-like_superfamily"/>
</dbReference>
<keyword evidence="5" id="KW-1185">Reference proteome</keyword>
<evidence type="ECO:0000313" key="4">
    <source>
        <dbReference type="EMBL" id="MFC4097372.1"/>
    </source>
</evidence>
<feature type="modified residue" description="4-aspartylphosphate" evidence="2">
    <location>
        <position position="70"/>
    </location>
</feature>
<evidence type="ECO:0000259" key="3">
    <source>
        <dbReference type="PROSITE" id="PS50110"/>
    </source>
</evidence>
<dbReference type="PANTHER" id="PTHR44591">
    <property type="entry name" value="STRESS RESPONSE REGULATOR PROTEIN 1"/>
    <property type="match status" value="1"/>
</dbReference>
<dbReference type="Pfam" id="PF00072">
    <property type="entry name" value="Response_reg"/>
    <property type="match status" value="1"/>
</dbReference>
<dbReference type="SUPFAM" id="SSF52172">
    <property type="entry name" value="CheY-like"/>
    <property type="match status" value="1"/>
</dbReference>
<evidence type="ECO:0000313" key="5">
    <source>
        <dbReference type="Proteomes" id="UP001595814"/>
    </source>
</evidence>
<comment type="caution">
    <text evidence="4">The sequence shown here is derived from an EMBL/GenBank/DDBJ whole genome shotgun (WGS) entry which is preliminary data.</text>
</comment>
<dbReference type="Gene3D" id="3.40.50.2300">
    <property type="match status" value="1"/>
</dbReference>
<dbReference type="EMBL" id="JBHSAW010000010">
    <property type="protein sequence ID" value="MFC4097372.1"/>
    <property type="molecule type" value="Genomic_DNA"/>
</dbReference>
<dbReference type="PROSITE" id="PS50110">
    <property type="entry name" value="RESPONSE_REGULATORY"/>
    <property type="match status" value="1"/>
</dbReference>
<evidence type="ECO:0000256" key="1">
    <source>
        <dbReference type="ARBA" id="ARBA00022553"/>
    </source>
</evidence>
<gene>
    <name evidence="4" type="ORF">ACFOUT_15890</name>
</gene>
<evidence type="ECO:0000256" key="2">
    <source>
        <dbReference type="PROSITE-ProRule" id="PRU00169"/>
    </source>
</evidence>
<keyword evidence="1 2" id="KW-0597">Phosphoprotein</keyword>
<reference evidence="5" key="1">
    <citation type="journal article" date="2019" name="Int. J. Syst. Evol. Microbiol.">
        <title>The Global Catalogue of Microorganisms (GCM) 10K type strain sequencing project: providing services to taxonomists for standard genome sequencing and annotation.</title>
        <authorList>
            <consortium name="The Broad Institute Genomics Platform"/>
            <consortium name="The Broad Institute Genome Sequencing Center for Infectious Disease"/>
            <person name="Wu L."/>
            <person name="Ma J."/>
        </authorList>
    </citation>
    <scope>NUCLEOTIDE SEQUENCE [LARGE SCALE GENOMIC DNA]</scope>
    <source>
        <strain evidence="5">CECT 7477</strain>
    </source>
</reference>
<dbReference type="SMART" id="SM00448">
    <property type="entry name" value="REC"/>
    <property type="match status" value="1"/>
</dbReference>
<dbReference type="Proteomes" id="UP001595814">
    <property type="component" value="Unassembled WGS sequence"/>
</dbReference>
<dbReference type="InterPro" id="IPR001789">
    <property type="entry name" value="Sig_transdc_resp-reg_receiver"/>
</dbReference>
<sequence>MLERIFGQDMISQNKKLVYLVDDDHEDQEIFCDALELVDSEVELKMFDNGVDLMADLHSESKLPDLIFLDLFMPMMNGEECLQDIRDNERFDEVPVIIYSTVLDMTKIEDLFAMGANRYLHKPSNFHNLISALERTLNSVKRNKLGGTAIINVV</sequence>
<dbReference type="InterPro" id="IPR050595">
    <property type="entry name" value="Bact_response_regulator"/>
</dbReference>